<dbReference type="EMBL" id="JWZX01001660">
    <property type="protein sequence ID" value="KOO32876.1"/>
    <property type="molecule type" value="Genomic_DNA"/>
</dbReference>
<protein>
    <submittedName>
        <fullName evidence="1">Uncharacterized protein</fullName>
    </submittedName>
</protein>
<keyword evidence="2" id="KW-1185">Reference proteome</keyword>
<evidence type="ECO:0000313" key="2">
    <source>
        <dbReference type="Proteomes" id="UP000037460"/>
    </source>
</evidence>
<dbReference type="Proteomes" id="UP000037460">
    <property type="component" value="Unassembled WGS sequence"/>
</dbReference>
<evidence type="ECO:0000313" key="1">
    <source>
        <dbReference type="EMBL" id="KOO32876.1"/>
    </source>
</evidence>
<sequence length="453" mass="49223">MPCHNAVSREAVLRTFEAQVAAHYVGQQQTWHYVSAALESYTGGAPRATCSDWTVHFTGPSGSGKTFLAELIGNAAFEPWGEEAYDIAQYGVASGGGALGAALGWMVGGPLGVGLGATAGGLAAQKVMQAAMSSESLGFRVPHPFPSQCGVLQHKFSRGSSLAEVRQWEYRVALELRRDPTSIIVVDDIGRLRDAQAFEHFGTLLCGVGGNSIPEFRAGPEPDAPLVPAGEALFVLTSDLELDETEISVSCETDAWEPMLDAVRAQSGRFWQVMQLPAPDWWQQISLVPFRELCADELAEVTRKYLARQIDLASRQVKVSLQRSSSWVLGAQRMHRWTGSIRHGPRALAALDAYVGEIAARSKLEGGRQGGWIVADFDRQVMKPAQQALASTSGEHAAHTLLYAASRPRVETTWLNYTTFTHTTSLCLEVIARDDAPGVFPRVQFSPMRHLCT</sequence>
<gene>
    <name evidence="1" type="ORF">Ctob_015180</name>
</gene>
<reference evidence="2" key="1">
    <citation type="journal article" date="2015" name="PLoS Genet.">
        <title>Genome Sequence and Transcriptome Analyses of Chrysochromulina tobin: Metabolic Tools for Enhanced Algal Fitness in the Prominent Order Prymnesiales (Haptophyceae).</title>
        <authorList>
            <person name="Hovde B.T."/>
            <person name="Deodato C.R."/>
            <person name="Hunsperger H.M."/>
            <person name="Ryken S.A."/>
            <person name="Yost W."/>
            <person name="Jha R.K."/>
            <person name="Patterson J."/>
            <person name="Monnat R.J. Jr."/>
            <person name="Barlow S.B."/>
            <person name="Starkenburg S.R."/>
            <person name="Cattolico R.A."/>
        </authorList>
    </citation>
    <scope>NUCLEOTIDE SEQUENCE</scope>
    <source>
        <strain evidence="2">CCMP291</strain>
    </source>
</reference>
<proteinExistence type="predicted"/>
<comment type="caution">
    <text evidence="1">The sequence shown here is derived from an EMBL/GenBank/DDBJ whole genome shotgun (WGS) entry which is preliminary data.</text>
</comment>
<dbReference type="AlphaFoldDB" id="A0A0M0K1W8"/>
<dbReference type="Gene3D" id="3.40.50.300">
    <property type="entry name" value="P-loop containing nucleotide triphosphate hydrolases"/>
    <property type="match status" value="1"/>
</dbReference>
<dbReference type="SUPFAM" id="SSF52540">
    <property type="entry name" value="P-loop containing nucleoside triphosphate hydrolases"/>
    <property type="match status" value="1"/>
</dbReference>
<accession>A0A0M0K1W8</accession>
<organism evidence="1 2">
    <name type="scientific">Chrysochromulina tobinii</name>
    <dbReference type="NCBI Taxonomy" id="1460289"/>
    <lineage>
        <taxon>Eukaryota</taxon>
        <taxon>Haptista</taxon>
        <taxon>Haptophyta</taxon>
        <taxon>Prymnesiophyceae</taxon>
        <taxon>Prymnesiales</taxon>
        <taxon>Chrysochromulinaceae</taxon>
        <taxon>Chrysochromulina</taxon>
    </lineage>
</organism>
<name>A0A0M0K1W8_9EUKA</name>
<dbReference type="InterPro" id="IPR027417">
    <property type="entry name" value="P-loop_NTPase"/>
</dbReference>